<gene>
    <name evidence="6" type="ORF">HU200_011795</name>
</gene>
<dbReference type="SUPFAM" id="SSF50891">
    <property type="entry name" value="Cyclophilin-like"/>
    <property type="match status" value="1"/>
</dbReference>
<comment type="similarity">
    <text evidence="4">Belongs to the cyclophilin-type PPIase family.</text>
</comment>
<evidence type="ECO:0000256" key="2">
    <source>
        <dbReference type="ARBA" id="ARBA00023186"/>
    </source>
</evidence>
<dbReference type="Proteomes" id="UP000636709">
    <property type="component" value="Unassembled WGS sequence"/>
</dbReference>
<dbReference type="PANTHER" id="PTHR45625">
    <property type="entry name" value="PEPTIDYL-PROLYL CIS-TRANS ISOMERASE-RELATED"/>
    <property type="match status" value="1"/>
</dbReference>
<comment type="function">
    <text evidence="4">PPIases accelerate the folding of proteins. It catalyzes the cis-trans isomerization of proline imidic peptide bonds in oligopeptides.</text>
</comment>
<dbReference type="Pfam" id="PF00160">
    <property type="entry name" value="Pro_isomerase"/>
    <property type="match status" value="1"/>
</dbReference>
<keyword evidence="7" id="KW-1185">Reference proteome</keyword>
<evidence type="ECO:0000256" key="1">
    <source>
        <dbReference type="ARBA" id="ARBA00023110"/>
    </source>
</evidence>
<dbReference type="InterPro" id="IPR002130">
    <property type="entry name" value="Cyclophilin-type_PPIase_dom"/>
</dbReference>
<comment type="caution">
    <text evidence="6">The sequence shown here is derived from an EMBL/GenBank/DDBJ whole genome shotgun (WGS) entry which is preliminary data.</text>
</comment>
<accession>A0A835KNT9</accession>
<evidence type="ECO:0000256" key="4">
    <source>
        <dbReference type="RuleBase" id="RU363019"/>
    </source>
</evidence>
<name>A0A835KNT9_9POAL</name>
<proteinExistence type="inferred from homology"/>
<organism evidence="6 7">
    <name type="scientific">Digitaria exilis</name>
    <dbReference type="NCBI Taxonomy" id="1010633"/>
    <lineage>
        <taxon>Eukaryota</taxon>
        <taxon>Viridiplantae</taxon>
        <taxon>Streptophyta</taxon>
        <taxon>Embryophyta</taxon>
        <taxon>Tracheophyta</taxon>
        <taxon>Spermatophyta</taxon>
        <taxon>Magnoliopsida</taxon>
        <taxon>Liliopsida</taxon>
        <taxon>Poales</taxon>
        <taxon>Poaceae</taxon>
        <taxon>PACMAD clade</taxon>
        <taxon>Panicoideae</taxon>
        <taxon>Panicodae</taxon>
        <taxon>Paniceae</taxon>
        <taxon>Anthephorinae</taxon>
        <taxon>Digitaria</taxon>
    </lineage>
</organism>
<dbReference type="InterPro" id="IPR044666">
    <property type="entry name" value="Cyclophilin_A-like"/>
</dbReference>
<dbReference type="PANTHER" id="PTHR45625:SF4">
    <property type="entry name" value="PEPTIDYLPROLYL ISOMERASE DOMAIN AND WD REPEAT-CONTAINING PROTEIN 1"/>
    <property type="match status" value="1"/>
</dbReference>
<dbReference type="OrthoDB" id="271386at2759"/>
<dbReference type="PRINTS" id="PR00153">
    <property type="entry name" value="CSAPPISMRASE"/>
</dbReference>
<evidence type="ECO:0000313" key="6">
    <source>
        <dbReference type="EMBL" id="KAF8753139.1"/>
    </source>
</evidence>
<keyword evidence="3 4" id="KW-0413">Isomerase</keyword>
<dbReference type="EC" id="5.2.1.8" evidence="4"/>
<keyword evidence="2" id="KW-0143">Chaperone</keyword>
<dbReference type="EMBL" id="JACEFO010000910">
    <property type="protein sequence ID" value="KAF8753139.1"/>
    <property type="molecule type" value="Genomic_DNA"/>
</dbReference>
<evidence type="ECO:0000259" key="5">
    <source>
        <dbReference type="PROSITE" id="PS50072"/>
    </source>
</evidence>
<dbReference type="Gene3D" id="2.40.100.10">
    <property type="entry name" value="Cyclophilin-like"/>
    <property type="match status" value="1"/>
</dbReference>
<feature type="domain" description="PPIase cyclophilin-type" evidence="5">
    <location>
        <begin position="57"/>
        <end position="222"/>
    </location>
</feature>
<dbReference type="GO" id="GO:0071013">
    <property type="term" value="C:catalytic step 2 spliceosome"/>
    <property type="evidence" value="ECO:0007669"/>
    <property type="project" value="TreeGrafter"/>
</dbReference>
<evidence type="ECO:0000256" key="3">
    <source>
        <dbReference type="ARBA" id="ARBA00023235"/>
    </source>
</evidence>
<dbReference type="PROSITE" id="PS50072">
    <property type="entry name" value="CSA_PPIASE_2"/>
    <property type="match status" value="1"/>
</dbReference>
<evidence type="ECO:0000313" key="7">
    <source>
        <dbReference type="Proteomes" id="UP000636709"/>
    </source>
</evidence>
<comment type="catalytic activity">
    <reaction evidence="4">
        <text>[protein]-peptidylproline (omega=180) = [protein]-peptidylproline (omega=0)</text>
        <dbReference type="Rhea" id="RHEA:16237"/>
        <dbReference type="Rhea" id="RHEA-COMP:10747"/>
        <dbReference type="Rhea" id="RHEA-COMP:10748"/>
        <dbReference type="ChEBI" id="CHEBI:83833"/>
        <dbReference type="ChEBI" id="CHEBI:83834"/>
        <dbReference type="EC" id="5.2.1.8"/>
    </reaction>
</comment>
<protein>
    <recommendedName>
        <fullName evidence="4">Peptidyl-prolyl cis-trans isomerase</fullName>
        <shortName evidence="4">PPIase</shortName>
        <ecNumber evidence="4">5.2.1.8</ecNumber>
    </recommendedName>
</protein>
<sequence length="222" mass="24309">MHKKYLQSPLDSLFPCRIPSLLRPPSPNTPRAAAASHLAAPRMWGSTDGGTPEVTLETSMGAITFEMYYKHAPKTCRNFVELARRGYYDNVIFHRIIKVSSLLSFALEDFIVQGGDPTGTGRGGESIYGAKFEDEIKSELKHTGAGILSMANAGPNTNGSQFFITLAPCQSLDGKARHFGSLFNTINMISNVPGKHTIFGRVCRGMEIVKRLGSVQTNKNDR</sequence>
<dbReference type="InterPro" id="IPR029000">
    <property type="entry name" value="Cyclophilin-like_dom_sf"/>
</dbReference>
<reference evidence="6" key="1">
    <citation type="submission" date="2020-07" db="EMBL/GenBank/DDBJ databases">
        <title>Genome sequence and genetic diversity analysis of an under-domesticated orphan crop, white fonio (Digitaria exilis).</title>
        <authorList>
            <person name="Bennetzen J.L."/>
            <person name="Chen S."/>
            <person name="Ma X."/>
            <person name="Wang X."/>
            <person name="Yssel A.E.J."/>
            <person name="Chaluvadi S.R."/>
            <person name="Johnson M."/>
            <person name="Gangashetty P."/>
            <person name="Hamidou F."/>
            <person name="Sanogo M.D."/>
            <person name="Zwaenepoel A."/>
            <person name="Wallace J."/>
            <person name="Van De Peer Y."/>
            <person name="Van Deynze A."/>
        </authorList>
    </citation>
    <scope>NUCLEOTIDE SEQUENCE</scope>
    <source>
        <tissue evidence="6">Leaves</tissue>
    </source>
</reference>
<keyword evidence="1 4" id="KW-0697">Rotamase</keyword>
<dbReference type="AlphaFoldDB" id="A0A835KNT9"/>
<dbReference type="GO" id="GO:0003755">
    <property type="term" value="F:peptidyl-prolyl cis-trans isomerase activity"/>
    <property type="evidence" value="ECO:0007669"/>
    <property type="project" value="UniProtKB-UniRule"/>
</dbReference>